<dbReference type="InterPro" id="IPR002401">
    <property type="entry name" value="Cyt_P450_E_grp-I"/>
</dbReference>
<evidence type="ECO:0000256" key="4">
    <source>
        <dbReference type="ARBA" id="ARBA00023004"/>
    </source>
</evidence>
<evidence type="ECO:0000256" key="3">
    <source>
        <dbReference type="ARBA" id="ARBA00023002"/>
    </source>
</evidence>
<dbReference type="InterPro" id="IPR050364">
    <property type="entry name" value="Cytochrome_P450_fung"/>
</dbReference>
<dbReference type="GO" id="GO:0004497">
    <property type="term" value="F:monooxygenase activity"/>
    <property type="evidence" value="ECO:0007669"/>
    <property type="project" value="UniProtKB-KW"/>
</dbReference>
<reference evidence="8" key="1">
    <citation type="journal article" date="2021" name="Nat. Commun.">
        <title>Genetic determinants of endophytism in the Arabidopsis root mycobiome.</title>
        <authorList>
            <person name="Mesny F."/>
            <person name="Miyauchi S."/>
            <person name="Thiergart T."/>
            <person name="Pickel B."/>
            <person name="Atanasova L."/>
            <person name="Karlsson M."/>
            <person name="Huettel B."/>
            <person name="Barry K.W."/>
            <person name="Haridas S."/>
            <person name="Chen C."/>
            <person name="Bauer D."/>
            <person name="Andreopoulos W."/>
            <person name="Pangilinan J."/>
            <person name="LaButti K."/>
            <person name="Riley R."/>
            <person name="Lipzen A."/>
            <person name="Clum A."/>
            <person name="Drula E."/>
            <person name="Henrissat B."/>
            <person name="Kohler A."/>
            <person name="Grigoriev I.V."/>
            <person name="Martin F.M."/>
            <person name="Hacquard S."/>
        </authorList>
    </citation>
    <scope>NUCLEOTIDE SEQUENCE</scope>
    <source>
        <strain evidence="8">MPI-CAGE-AT-0147</strain>
    </source>
</reference>
<evidence type="ECO:0000256" key="5">
    <source>
        <dbReference type="PIRSR" id="PIRSR602401-1"/>
    </source>
</evidence>
<keyword evidence="7" id="KW-0732">Signal</keyword>
<dbReference type="Pfam" id="PF00067">
    <property type="entry name" value="p450"/>
    <property type="match status" value="1"/>
</dbReference>
<evidence type="ECO:0000313" key="9">
    <source>
        <dbReference type="Proteomes" id="UP000738349"/>
    </source>
</evidence>
<keyword evidence="4 5" id="KW-0408">Iron</keyword>
<gene>
    <name evidence="8" type="ORF">EDB81DRAFT_947628</name>
</gene>
<dbReference type="GO" id="GO:0020037">
    <property type="term" value="F:heme binding"/>
    <property type="evidence" value="ECO:0007669"/>
    <property type="project" value="InterPro"/>
</dbReference>
<feature type="chain" id="PRO_5040273406" evidence="7">
    <location>
        <begin position="21"/>
        <end position="525"/>
    </location>
</feature>
<keyword evidence="3 6" id="KW-0560">Oxidoreductase</keyword>
<protein>
    <submittedName>
        <fullName evidence="8">Cytochrome P450</fullName>
    </submittedName>
</protein>
<proteinExistence type="inferred from homology"/>
<keyword evidence="5 6" id="KW-0349">Heme</keyword>
<dbReference type="Proteomes" id="UP000738349">
    <property type="component" value="Unassembled WGS sequence"/>
</dbReference>
<sequence>MAAAFAFLYLLYMLCRNCLSRKALLPLPPGPTGIPLLGNIVDVVRESKKGQQHLLIQQWARKYGDVFKVQIGPHTEYYLNSDRAVKELLDRSSAQTSQRPRWIVSSELMCSKLNVLLLSASDTRWKHQRRVIHSGLTSVAQADAGLPFLHYETAKFVHQIANNPSWGHSPAKLWASLGRYTYSTFASQIFGMEIPNSDDPVIAYIHETGLAQIKATLPGMYIVDTITLLDRLPLYLKPWERDARARFQRDLDWCMEKLERVKRQESRGDSNFRPAFLRMVVDDEKHLGFQTEEEAAYLSLMSQMSTWSFMEAMMMFPDVMKKAQSEIDNVVNDRLPVFSDIEQIPYVRCLMKELWRWRPPVALGHPHITTRDIEYRGYRIPKGASLHLNAWAIGHDPARHEDPERFWPERYMHDKTTTMQSINSSDVSTRDHFAFGAGRRICPGYNVAERSLAVSIMRLLWSFDIAPIPGTPLPLNPSAYPSMMPGNPGVGLPVTLTVRSAEKKAIIDRDYEEQCKMRPQMESLG</sequence>
<keyword evidence="9" id="KW-1185">Reference proteome</keyword>
<dbReference type="InterPro" id="IPR001128">
    <property type="entry name" value="Cyt_P450"/>
</dbReference>
<evidence type="ECO:0000256" key="2">
    <source>
        <dbReference type="ARBA" id="ARBA00022723"/>
    </source>
</evidence>
<dbReference type="InterPro" id="IPR036396">
    <property type="entry name" value="Cyt_P450_sf"/>
</dbReference>
<keyword evidence="6" id="KW-0503">Monooxygenase</keyword>
<evidence type="ECO:0000256" key="6">
    <source>
        <dbReference type="RuleBase" id="RU000461"/>
    </source>
</evidence>
<dbReference type="OrthoDB" id="1470350at2759"/>
<feature type="signal peptide" evidence="7">
    <location>
        <begin position="1"/>
        <end position="20"/>
    </location>
</feature>
<comment type="similarity">
    <text evidence="1 6">Belongs to the cytochrome P450 family.</text>
</comment>
<evidence type="ECO:0000256" key="1">
    <source>
        <dbReference type="ARBA" id="ARBA00010617"/>
    </source>
</evidence>
<organism evidence="8 9">
    <name type="scientific">Dactylonectria macrodidyma</name>
    <dbReference type="NCBI Taxonomy" id="307937"/>
    <lineage>
        <taxon>Eukaryota</taxon>
        <taxon>Fungi</taxon>
        <taxon>Dikarya</taxon>
        <taxon>Ascomycota</taxon>
        <taxon>Pezizomycotina</taxon>
        <taxon>Sordariomycetes</taxon>
        <taxon>Hypocreomycetidae</taxon>
        <taxon>Hypocreales</taxon>
        <taxon>Nectriaceae</taxon>
        <taxon>Dactylonectria</taxon>
    </lineage>
</organism>
<dbReference type="Gene3D" id="1.10.630.10">
    <property type="entry name" value="Cytochrome P450"/>
    <property type="match status" value="1"/>
</dbReference>
<keyword evidence="2 5" id="KW-0479">Metal-binding</keyword>
<name>A0A9P9ERZ4_9HYPO</name>
<dbReference type="GO" id="GO:0005506">
    <property type="term" value="F:iron ion binding"/>
    <property type="evidence" value="ECO:0007669"/>
    <property type="project" value="InterPro"/>
</dbReference>
<dbReference type="PANTHER" id="PTHR46300:SF11">
    <property type="entry name" value="OXIDOREDUCTASE, PUTATIVE-RELATED"/>
    <property type="match status" value="1"/>
</dbReference>
<feature type="binding site" description="axial binding residue" evidence="5">
    <location>
        <position position="442"/>
    </location>
    <ligand>
        <name>heme</name>
        <dbReference type="ChEBI" id="CHEBI:30413"/>
    </ligand>
    <ligandPart>
        <name>Fe</name>
        <dbReference type="ChEBI" id="CHEBI:18248"/>
    </ligandPart>
</feature>
<comment type="cofactor">
    <cofactor evidence="5">
        <name>heme</name>
        <dbReference type="ChEBI" id="CHEBI:30413"/>
    </cofactor>
</comment>
<accession>A0A9P9ERZ4</accession>
<dbReference type="AlphaFoldDB" id="A0A9P9ERZ4"/>
<evidence type="ECO:0000313" key="8">
    <source>
        <dbReference type="EMBL" id="KAH7143558.1"/>
    </source>
</evidence>
<dbReference type="InterPro" id="IPR017972">
    <property type="entry name" value="Cyt_P450_CS"/>
</dbReference>
<evidence type="ECO:0000256" key="7">
    <source>
        <dbReference type="SAM" id="SignalP"/>
    </source>
</evidence>
<dbReference type="PANTHER" id="PTHR46300">
    <property type="entry name" value="P450, PUTATIVE (EUROFUNG)-RELATED-RELATED"/>
    <property type="match status" value="1"/>
</dbReference>
<dbReference type="SUPFAM" id="SSF48264">
    <property type="entry name" value="Cytochrome P450"/>
    <property type="match status" value="1"/>
</dbReference>
<comment type="caution">
    <text evidence="8">The sequence shown here is derived from an EMBL/GenBank/DDBJ whole genome shotgun (WGS) entry which is preliminary data.</text>
</comment>
<dbReference type="PRINTS" id="PR00463">
    <property type="entry name" value="EP450I"/>
</dbReference>
<dbReference type="GO" id="GO:0016705">
    <property type="term" value="F:oxidoreductase activity, acting on paired donors, with incorporation or reduction of molecular oxygen"/>
    <property type="evidence" value="ECO:0007669"/>
    <property type="project" value="InterPro"/>
</dbReference>
<dbReference type="EMBL" id="JAGMUV010000009">
    <property type="protein sequence ID" value="KAH7143558.1"/>
    <property type="molecule type" value="Genomic_DNA"/>
</dbReference>
<dbReference type="PROSITE" id="PS00086">
    <property type="entry name" value="CYTOCHROME_P450"/>
    <property type="match status" value="1"/>
</dbReference>